<sequence>MQGISSEEILSFQKNRITKIVESRNWILKIKFFDIFSCI</sequence>
<accession>C2KZF3</accession>
<proteinExistence type="predicted"/>
<keyword evidence="2" id="KW-1185">Reference proteome</keyword>
<gene>
    <name evidence="1" type="ORF">HMPREF6123_1872</name>
</gene>
<dbReference type="InParanoid" id="C2KZF3"/>
<comment type="caution">
    <text evidence="1">The sequence shown here is derived from an EMBL/GenBank/DDBJ whole genome shotgun (WGS) entry which is preliminary data.</text>
</comment>
<evidence type="ECO:0000313" key="2">
    <source>
        <dbReference type="Proteomes" id="UP000004121"/>
    </source>
</evidence>
<reference evidence="1 2" key="1">
    <citation type="submission" date="2009-04" db="EMBL/GenBank/DDBJ databases">
        <authorList>
            <person name="Qin X."/>
            <person name="Bachman B."/>
            <person name="Battles P."/>
            <person name="Bell A."/>
            <person name="Bess C."/>
            <person name="Bickham C."/>
            <person name="Chaboub L."/>
            <person name="Chen D."/>
            <person name="Coyle M."/>
            <person name="Deiros D.R."/>
            <person name="Dinh H."/>
            <person name="Forbes L."/>
            <person name="Fowler G."/>
            <person name="Francisco L."/>
            <person name="Fu Q."/>
            <person name="Gubbala S."/>
            <person name="Hale W."/>
            <person name="Han Y."/>
            <person name="Hemphill L."/>
            <person name="Highlander S.K."/>
            <person name="Hirani K."/>
            <person name="Hogues M."/>
            <person name="Jackson L."/>
            <person name="Jakkamsetti A."/>
            <person name="Javaid M."/>
            <person name="Jiang H."/>
            <person name="Korchina V."/>
            <person name="Kovar C."/>
            <person name="Lara F."/>
            <person name="Lee S."/>
            <person name="Mata R."/>
            <person name="Mathew T."/>
            <person name="Moen C."/>
            <person name="Morales K."/>
            <person name="Munidasa M."/>
            <person name="Nazareth L."/>
            <person name="Ngo R."/>
            <person name="Nguyen L."/>
            <person name="Okwuonu G."/>
            <person name="Ongeri F."/>
            <person name="Patil S."/>
            <person name="Petrosino J."/>
            <person name="Pham C."/>
            <person name="Pham P."/>
            <person name="Pu L.-L."/>
            <person name="Puazo M."/>
            <person name="Raj R."/>
            <person name="Reid J."/>
            <person name="Rouhana J."/>
            <person name="Saada N."/>
            <person name="Shang Y."/>
            <person name="Simmons D."/>
            <person name="Thornton R."/>
            <person name="Warren J."/>
            <person name="Weissenberger G."/>
            <person name="Zhang J."/>
            <person name="Zhang L."/>
            <person name="Zhou C."/>
            <person name="Zhu D."/>
            <person name="Muzny D."/>
            <person name="Worley K."/>
            <person name="Gibbs R."/>
        </authorList>
    </citation>
    <scope>NUCLEOTIDE SEQUENCE [LARGE SCALE GENOMIC DNA]</scope>
    <source>
        <strain evidence="1 2">F0268</strain>
    </source>
</reference>
<dbReference type="HOGENOM" id="CLU_3313731_0_0_9"/>
<dbReference type="STRING" id="585501.HMPREF6123_1872"/>
<dbReference type="EMBL" id="ACKX01000187">
    <property type="protein sequence ID" value="EEJ50842.1"/>
    <property type="molecule type" value="Genomic_DNA"/>
</dbReference>
<organism evidence="1 2">
    <name type="scientific">Oribacterium sinus F0268</name>
    <dbReference type="NCBI Taxonomy" id="585501"/>
    <lineage>
        <taxon>Bacteria</taxon>
        <taxon>Bacillati</taxon>
        <taxon>Bacillota</taxon>
        <taxon>Clostridia</taxon>
        <taxon>Lachnospirales</taxon>
        <taxon>Lachnospiraceae</taxon>
        <taxon>Oribacterium</taxon>
    </lineage>
</organism>
<dbReference type="Proteomes" id="UP000004121">
    <property type="component" value="Unassembled WGS sequence"/>
</dbReference>
<evidence type="ECO:0000313" key="1">
    <source>
        <dbReference type="EMBL" id="EEJ50842.1"/>
    </source>
</evidence>
<dbReference type="AlphaFoldDB" id="C2KZF3"/>
<protein>
    <submittedName>
        <fullName evidence="1">Uncharacterized protein</fullName>
    </submittedName>
</protein>
<name>C2KZF3_9FIRM</name>